<gene>
    <name evidence="1" type="ORF">QCA50_015334</name>
</gene>
<organism evidence="1 2">
    <name type="scientific">Cerrena zonata</name>
    <dbReference type="NCBI Taxonomy" id="2478898"/>
    <lineage>
        <taxon>Eukaryota</taxon>
        <taxon>Fungi</taxon>
        <taxon>Dikarya</taxon>
        <taxon>Basidiomycota</taxon>
        <taxon>Agaricomycotina</taxon>
        <taxon>Agaricomycetes</taxon>
        <taxon>Polyporales</taxon>
        <taxon>Cerrenaceae</taxon>
        <taxon>Cerrena</taxon>
    </lineage>
</organism>
<sequence>MDPIKIQCWMHVARCGRIFAAQPGTDSTVEKSFEIITLIVRALLPPNRTVGILPGLKRLTHLNRLNIHPPSLCFEKISGWLCFSQPRCHISKFDRVLISKADERSHNRAKHQSHQIAVSSIIANTRPAILGNRIQARIGGCRDPTTMKSINAA</sequence>
<proteinExistence type="predicted"/>
<dbReference type="EMBL" id="JASBNA010000040">
    <property type="protein sequence ID" value="KAK7681601.1"/>
    <property type="molecule type" value="Genomic_DNA"/>
</dbReference>
<name>A0AAW0FW72_9APHY</name>
<dbReference type="Proteomes" id="UP001385951">
    <property type="component" value="Unassembled WGS sequence"/>
</dbReference>
<comment type="caution">
    <text evidence="1">The sequence shown here is derived from an EMBL/GenBank/DDBJ whole genome shotgun (WGS) entry which is preliminary data.</text>
</comment>
<keyword evidence="2" id="KW-1185">Reference proteome</keyword>
<evidence type="ECO:0000313" key="2">
    <source>
        <dbReference type="Proteomes" id="UP001385951"/>
    </source>
</evidence>
<evidence type="ECO:0000313" key="1">
    <source>
        <dbReference type="EMBL" id="KAK7681601.1"/>
    </source>
</evidence>
<protein>
    <submittedName>
        <fullName evidence="1">Uncharacterized protein</fullName>
    </submittedName>
</protein>
<accession>A0AAW0FW72</accession>
<dbReference type="AlphaFoldDB" id="A0AAW0FW72"/>
<reference evidence="1 2" key="1">
    <citation type="submission" date="2022-09" db="EMBL/GenBank/DDBJ databases">
        <authorList>
            <person name="Palmer J.M."/>
        </authorList>
    </citation>
    <scope>NUCLEOTIDE SEQUENCE [LARGE SCALE GENOMIC DNA]</scope>
    <source>
        <strain evidence="1 2">DSM 7382</strain>
    </source>
</reference>